<dbReference type="GeneID" id="14696067"/>
<evidence type="ECO:0000313" key="2">
    <source>
        <dbReference type="Proteomes" id="UP000006319"/>
    </source>
</evidence>
<dbReference type="EMBL" id="DF157268">
    <property type="protein sequence ID" value="GAB69525.1"/>
    <property type="molecule type" value="Genomic_DNA"/>
</dbReference>
<dbReference type="KEGG" id="pcy:PCYB_002740"/>
<evidence type="ECO:0008006" key="3">
    <source>
        <dbReference type="Google" id="ProtNLM"/>
    </source>
</evidence>
<dbReference type="RefSeq" id="XP_004227743.1">
    <property type="nucleotide sequence ID" value="XM_004227695.1"/>
</dbReference>
<feature type="non-terminal residue" evidence="1">
    <location>
        <position position="1"/>
    </location>
</feature>
<dbReference type="AlphaFoldDB" id="K6V2P2"/>
<dbReference type="Proteomes" id="UP000006319">
    <property type="component" value="Unassembled WGS sequence"/>
</dbReference>
<evidence type="ECO:0000313" key="1">
    <source>
        <dbReference type="EMBL" id="GAB69525.1"/>
    </source>
</evidence>
<protein>
    <recommendedName>
        <fullName evidence="3">CYIR protein</fullName>
    </recommendedName>
</protein>
<gene>
    <name evidence="1" type="ORF">PCYB_002740</name>
</gene>
<dbReference type="VEuPathDB" id="PlasmoDB:PCYB_002740"/>
<sequence length="262" mass="30645">DVEKETNCKSLSTNLTFNNHSSGENICKEFKFLYKSFSTYAVQGTKLEDIYSSSNCSFLNFWLNDKLKNSVVNRNEINVKDFYNKIKNNNPDYFSKSNDLENYMKNIDPEIIENMKLLYDLYYKKDIIQNILLNPVEEDPINAQCSAYTKKCYEKYNAAINMCYGINDEYYKALGNFQKGYNSIIVYGEDKYNCRGNTTYLLPEYTPDLECDPYPEYDTNSEYDNLLGREEEKSMLIQGLTSSLIPLLIIPLIYKVEKNIIY</sequence>
<accession>K6V2P2</accession>
<name>K6V2P2_PLACD</name>
<organism evidence="1 2">
    <name type="scientific">Plasmodium cynomolgi (strain B)</name>
    <dbReference type="NCBI Taxonomy" id="1120755"/>
    <lineage>
        <taxon>Eukaryota</taxon>
        <taxon>Sar</taxon>
        <taxon>Alveolata</taxon>
        <taxon>Apicomplexa</taxon>
        <taxon>Aconoidasida</taxon>
        <taxon>Haemosporida</taxon>
        <taxon>Plasmodiidae</taxon>
        <taxon>Plasmodium</taxon>
        <taxon>Plasmodium (Plasmodium)</taxon>
    </lineage>
</organism>
<reference evidence="1 2" key="1">
    <citation type="journal article" date="2012" name="Nat. Genet.">
        <title>Plasmodium cynomolgi genome sequences provide insight into Plasmodium vivax and the monkey malaria clade.</title>
        <authorList>
            <person name="Tachibana S."/>
            <person name="Sullivan S.A."/>
            <person name="Kawai S."/>
            <person name="Nakamura S."/>
            <person name="Kim H.R."/>
            <person name="Goto N."/>
            <person name="Arisue N."/>
            <person name="Palacpac N.M.Q."/>
            <person name="Honma H."/>
            <person name="Yagi M."/>
            <person name="Tougan T."/>
            <person name="Katakai Y."/>
            <person name="Kaneko O."/>
            <person name="Mita T."/>
            <person name="Kita K."/>
            <person name="Yasutomi Y."/>
            <person name="Sutton P.L."/>
            <person name="Shakhbatyan R."/>
            <person name="Horii T."/>
            <person name="Yasunaga T."/>
            <person name="Barnwell J.W."/>
            <person name="Escalante A.A."/>
            <person name="Carlton J.M."/>
            <person name="Tanabe K."/>
        </authorList>
    </citation>
    <scope>NUCLEOTIDE SEQUENCE [LARGE SCALE GENOMIC DNA]</scope>
    <source>
        <strain evidence="1 2">B</strain>
    </source>
</reference>
<proteinExistence type="predicted"/>
<dbReference type="OMA" id="FLNFWLN"/>
<dbReference type="OrthoDB" id="387321at2759"/>
<keyword evidence="2" id="KW-1185">Reference proteome</keyword>
<feature type="non-terminal residue" evidence="1">
    <location>
        <position position="262"/>
    </location>
</feature>